<dbReference type="InterPro" id="IPR027417">
    <property type="entry name" value="P-loop_NTPase"/>
</dbReference>
<keyword evidence="4 8" id="KW-0067">ATP-binding</keyword>
<dbReference type="GO" id="GO:0016887">
    <property type="term" value="F:ATP hydrolysis activity"/>
    <property type="evidence" value="ECO:0007669"/>
    <property type="project" value="InterPro"/>
</dbReference>
<reference evidence="10" key="2">
    <citation type="submission" date="2017-03" db="EMBL/GenBank/DDBJ databases">
        <title>Bacillus sp. V-88(T) DSM27956, whole genome shotgun sequencing project.</title>
        <authorList>
            <person name="Dastager S.G."/>
            <person name="Neurgaonkar P.S."/>
            <person name="Dharne M.S."/>
        </authorList>
    </citation>
    <scope>NUCLEOTIDE SEQUENCE [LARGE SCALE GENOMIC DNA]</scope>
    <source>
        <strain evidence="10">DSM 25145</strain>
    </source>
</reference>
<dbReference type="InterPro" id="IPR003439">
    <property type="entry name" value="ABC_transporter-like_ATP-bd"/>
</dbReference>
<evidence type="ECO:0000256" key="2">
    <source>
        <dbReference type="ARBA" id="ARBA00022448"/>
    </source>
</evidence>
<reference evidence="8 9" key="1">
    <citation type="submission" date="2017-01" db="EMBL/GenBank/DDBJ databases">
        <authorList>
            <person name="Mah S.A."/>
            <person name="Swanson W.J."/>
            <person name="Moy G.W."/>
            <person name="Vacquier V.D."/>
        </authorList>
    </citation>
    <scope>NUCLEOTIDE SEQUENCE [LARGE SCALE GENOMIC DNA]</scope>
    <source>
        <strain evidence="8 9">NIO-1016</strain>
    </source>
</reference>
<dbReference type="OrthoDB" id="9776369at2"/>
<dbReference type="Proteomes" id="UP000215545">
    <property type="component" value="Unassembled WGS sequence"/>
</dbReference>
<dbReference type="STRING" id="1017273.SAMN05443094_106170"/>
<dbReference type="GO" id="GO:0015807">
    <property type="term" value="P:L-amino acid transport"/>
    <property type="evidence" value="ECO:0007669"/>
    <property type="project" value="TreeGrafter"/>
</dbReference>
<protein>
    <submittedName>
        <fullName evidence="7 8">ABC transporter ATP-binding protein</fullName>
    </submittedName>
</protein>
<sequence length="232" mass="25373">MLAIRSIQAGYDESMVLNDVSIQAEVGKVTAVLGRNGVGKSTLIKTIAGLLKPAAGSVEWMGERIEKKAPELRARSGIAYVPQGREIFPSLTVEENLLLGLEALPKKERKGLPPQIFEWFPVLEEMMHRKGGDLSGGQQQQLAIARAIVGKPKMLLLDEPMEGIQPSIVQLIQDVIVDIASREEMGIILVEHSLDLAFACADYYYILDHGIVVSEGVTDTAHKDVVKQHLVV</sequence>
<dbReference type="Pfam" id="PF00005">
    <property type="entry name" value="ABC_tran"/>
    <property type="match status" value="1"/>
</dbReference>
<evidence type="ECO:0000256" key="4">
    <source>
        <dbReference type="ARBA" id="ARBA00022840"/>
    </source>
</evidence>
<evidence type="ECO:0000313" key="9">
    <source>
        <dbReference type="Proteomes" id="UP000186385"/>
    </source>
</evidence>
<dbReference type="AlphaFoldDB" id="A0A1N6ZC01"/>
<dbReference type="EMBL" id="FTLX01000006">
    <property type="protein sequence ID" value="SIR24301.1"/>
    <property type="molecule type" value="Genomic_DNA"/>
</dbReference>
<dbReference type="CDD" id="cd03224">
    <property type="entry name" value="ABC_TM1139_LivF_branched"/>
    <property type="match status" value="1"/>
</dbReference>
<dbReference type="PANTHER" id="PTHR43820:SF5">
    <property type="entry name" value="HIGH-AFFINITY BRANCHED-CHAIN AMINO ACID TRANSPORT ATP-BINDING PROTEIN"/>
    <property type="match status" value="1"/>
</dbReference>
<dbReference type="SUPFAM" id="SSF52540">
    <property type="entry name" value="P-loop containing nucleoside triphosphate hydrolases"/>
    <property type="match status" value="1"/>
</dbReference>
<evidence type="ECO:0000256" key="5">
    <source>
        <dbReference type="ARBA" id="ARBA00022970"/>
    </source>
</evidence>
<evidence type="ECO:0000313" key="8">
    <source>
        <dbReference type="EMBL" id="SIR24301.1"/>
    </source>
</evidence>
<evidence type="ECO:0000256" key="1">
    <source>
        <dbReference type="ARBA" id="ARBA00005417"/>
    </source>
</evidence>
<organism evidence="8 9">
    <name type="scientific">Domibacillus enclensis</name>
    <dbReference type="NCBI Taxonomy" id="1017273"/>
    <lineage>
        <taxon>Bacteria</taxon>
        <taxon>Bacillati</taxon>
        <taxon>Bacillota</taxon>
        <taxon>Bacilli</taxon>
        <taxon>Bacillales</taxon>
        <taxon>Bacillaceae</taxon>
        <taxon>Domibacillus</taxon>
    </lineage>
</organism>
<keyword evidence="10" id="KW-1185">Reference proteome</keyword>
<dbReference type="Proteomes" id="UP000186385">
    <property type="component" value="Unassembled WGS sequence"/>
</dbReference>
<accession>A0A1N6ZC01</accession>
<dbReference type="EMBL" id="MWSK01000006">
    <property type="protein sequence ID" value="OXS76657.1"/>
    <property type="molecule type" value="Genomic_DNA"/>
</dbReference>
<dbReference type="SMART" id="SM00382">
    <property type="entry name" value="AAA"/>
    <property type="match status" value="1"/>
</dbReference>
<evidence type="ECO:0000259" key="6">
    <source>
        <dbReference type="PROSITE" id="PS50893"/>
    </source>
</evidence>
<dbReference type="Gene3D" id="3.40.50.300">
    <property type="entry name" value="P-loop containing nucleotide triphosphate hydrolases"/>
    <property type="match status" value="1"/>
</dbReference>
<keyword evidence="3" id="KW-0547">Nucleotide-binding</keyword>
<keyword evidence="5" id="KW-0029">Amino-acid transport</keyword>
<dbReference type="InterPro" id="IPR003593">
    <property type="entry name" value="AAA+_ATPase"/>
</dbReference>
<dbReference type="GO" id="GO:0005524">
    <property type="term" value="F:ATP binding"/>
    <property type="evidence" value="ECO:0007669"/>
    <property type="project" value="UniProtKB-KW"/>
</dbReference>
<comment type="similarity">
    <text evidence="1">Belongs to the ABC transporter superfamily.</text>
</comment>
<dbReference type="PROSITE" id="PS50893">
    <property type="entry name" value="ABC_TRANSPORTER_2"/>
    <property type="match status" value="1"/>
</dbReference>
<gene>
    <name evidence="7" type="ORF">B1B05_13390</name>
    <name evidence="8" type="ORF">SAMN05443094_106170</name>
</gene>
<name>A0A1N6ZC01_9BACI</name>
<evidence type="ECO:0000313" key="10">
    <source>
        <dbReference type="Proteomes" id="UP000215545"/>
    </source>
</evidence>
<evidence type="ECO:0000256" key="3">
    <source>
        <dbReference type="ARBA" id="ARBA00022741"/>
    </source>
</evidence>
<evidence type="ECO:0000313" key="7">
    <source>
        <dbReference type="EMBL" id="OXS76657.1"/>
    </source>
</evidence>
<dbReference type="NCBIfam" id="TIGR03410">
    <property type="entry name" value="urea_trans_UrtE"/>
    <property type="match status" value="1"/>
</dbReference>
<keyword evidence="2" id="KW-0813">Transport</keyword>
<feature type="domain" description="ABC transporter" evidence="6">
    <location>
        <begin position="2"/>
        <end position="232"/>
    </location>
</feature>
<reference evidence="7" key="3">
    <citation type="submission" date="2017-03" db="EMBL/GenBank/DDBJ databases">
        <authorList>
            <person name="Dastager S.G."/>
            <person name="Neurgaonkar P.S."/>
            <person name="Dharne M.S."/>
        </authorList>
    </citation>
    <scope>NUCLEOTIDE SEQUENCE</scope>
    <source>
        <strain evidence="7">DSM 25145</strain>
    </source>
</reference>
<dbReference type="InterPro" id="IPR052156">
    <property type="entry name" value="BCAA_Transport_ATP-bd_LivF"/>
</dbReference>
<proteinExistence type="inferred from homology"/>
<dbReference type="PANTHER" id="PTHR43820">
    <property type="entry name" value="HIGH-AFFINITY BRANCHED-CHAIN AMINO ACID TRANSPORT ATP-BINDING PROTEIN LIVF"/>
    <property type="match status" value="1"/>
</dbReference>
<dbReference type="GO" id="GO:0015658">
    <property type="term" value="F:branched-chain amino acid transmembrane transporter activity"/>
    <property type="evidence" value="ECO:0007669"/>
    <property type="project" value="TreeGrafter"/>
</dbReference>
<dbReference type="RefSeq" id="WP_045851567.1">
    <property type="nucleotide sequence ID" value="NZ_FTLX01000006.1"/>
</dbReference>
<dbReference type="InterPro" id="IPR017780">
    <property type="entry name" value="ABC_transptr_urea_ATP-bd_UrtE"/>
</dbReference>